<organism evidence="3">
    <name type="scientific">Fabrea salina</name>
    <dbReference type="NCBI Taxonomy" id="342563"/>
    <lineage>
        <taxon>Eukaryota</taxon>
        <taxon>Sar</taxon>
        <taxon>Alveolata</taxon>
        <taxon>Ciliophora</taxon>
        <taxon>Postciliodesmatophora</taxon>
        <taxon>Heterotrichea</taxon>
        <taxon>Heterotrichida</taxon>
        <taxon>Fabreidae</taxon>
        <taxon>Fabrea</taxon>
    </lineage>
</organism>
<feature type="binding site" evidence="2">
    <location>
        <position position="154"/>
    </location>
    <ligand>
        <name>a divalent metal cation</name>
        <dbReference type="ChEBI" id="CHEBI:60240"/>
        <label>2</label>
    </ligand>
</feature>
<dbReference type="PANTHER" id="PTHR47176">
    <property type="entry name" value="OSJNBA0020J04.13 PROTEIN"/>
    <property type="match status" value="1"/>
</dbReference>
<evidence type="ECO:0000313" key="3">
    <source>
        <dbReference type="EMBL" id="CAE0317460.1"/>
    </source>
</evidence>
<evidence type="ECO:0000256" key="2">
    <source>
        <dbReference type="PIRSR" id="PIRSR005902-1"/>
    </source>
</evidence>
<dbReference type="PROSITE" id="PS01091">
    <property type="entry name" value="TATD_3"/>
    <property type="match status" value="1"/>
</dbReference>
<dbReference type="GO" id="GO:0046872">
    <property type="term" value="F:metal ion binding"/>
    <property type="evidence" value="ECO:0007669"/>
    <property type="project" value="UniProtKB-KW"/>
</dbReference>
<feature type="binding site" evidence="2">
    <location>
        <position position="128"/>
    </location>
    <ligand>
        <name>a divalent metal cation</name>
        <dbReference type="ChEBI" id="CHEBI:60240"/>
        <label>2</label>
    </ligand>
</feature>
<dbReference type="AlphaFoldDB" id="A0A7S3IBD5"/>
<dbReference type="Gene3D" id="3.20.20.140">
    <property type="entry name" value="Metal-dependent hydrolases"/>
    <property type="match status" value="1"/>
</dbReference>
<feature type="binding site" evidence="2">
    <location>
        <position position="91"/>
    </location>
    <ligand>
        <name>a divalent metal cation</name>
        <dbReference type="ChEBI" id="CHEBI:60240"/>
        <label>1</label>
    </ligand>
</feature>
<protein>
    <submittedName>
        <fullName evidence="3">Uncharacterized protein</fullName>
    </submittedName>
</protein>
<dbReference type="EMBL" id="HBIF01000839">
    <property type="protein sequence ID" value="CAE0317460.1"/>
    <property type="molecule type" value="Transcribed_RNA"/>
</dbReference>
<proteinExistence type="predicted"/>
<dbReference type="InterPro" id="IPR018228">
    <property type="entry name" value="DNase_TatD-rel_CS"/>
</dbReference>
<dbReference type="Pfam" id="PF01026">
    <property type="entry name" value="TatD_DNase"/>
    <property type="match status" value="1"/>
</dbReference>
<dbReference type="GO" id="GO:0016788">
    <property type="term" value="F:hydrolase activity, acting on ester bonds"/>
    <property type="evidence" value="ECO:0007669"/>
    <property type="project" value="InterPro"/>
</dbReference>
<dbReference type="InterPro" id="IPR001130">
    <property type="entry name" value="TatD-like"/>
</dbReference>
<dbReference type="PANTHER" id="PTHR47176:SF1">
    <property type="entry name" value="OS04G0577500 PROTEIN"/>
    <property type="match status" value="1"/>
</dbReference>
<feature type="binding site" evidence="2">
    <location>
        <position position="12"/>
    </location>
    <ligand>
        <name>a divalent metal cation</name>
        <dbReference type="ChEBI" id="CHEBI:60240"/>
        <label>1</label>
    </ligand>
</feature>
<reference evidence="3" key="1">
    <citation type="submission" date="2021-01" db="EMBL/GenBank/DDBJ databases">
        <authorList>
            <person name="Corre E."/>
            <person name="Pelletier E."/>
            <person name="Niang G."/>
            <person name="Scheremetjew M."/>
            <person name="Finn R."/>
            <person name="Kale V."/>
            <person name="Holt S."/>
            <person name="Cochrane G."/>
            <person name="Meng A."/>
            <person name="Brown T."/>
            <person name="Cohen L."/>
        </authorList>
    </citation>
    <scope>NUCLEOTIDE SEQUENCE</scope>
</reference>
<accession>A0A7S3IBD5</accession>
<keyword evidence="1" id="KW-0378">Hydrolase</keyword>
<dbReference type="CDD" id="cd01310">
    <property type="entry name" value="TatD_DNAse"/>
    <property type="match status" value="1"/>
</dbReference>
<name>A0A7S3IBD5_9CILI</name>
<keyword evidence="2" id="KW-0479">Metal-binding</keyword>
<feature type="binding site" evidence="2">
    <location>
        <position position="10"/>
    </location>
    <ligand>
        <name>a divalent metal cation</name>
        <dbReference type="ChEBI" id="CHEBI:60240"/>
        <label>1</label>
    </ligand>
</feature>
<evidence type="ECO:0000256" key="1">
    <source>
        <dbReference type="ARBA" id="ARBA00022801"/>
    </source>
</evidence>
<dbReference type="SUPFAM" id="SSF51556">
    <property type="entry name" value="Metallo-dependent hydrolases"/>
    <property type="match status" value="1"/>
</dbReference>
<gene>
    <name evidence="3" type="ORF">FSAL1345_LOCUS729</name>
</gene>
<sequence length="266" mass="30321">MQRKLLVDSHCHLQQMGNVSGVLQESFGLHKAVCNSTSEEDWEEVLNLSKCFTEVVPCVGIHPWWGNQVSSDWETKLVQKLLENPHAQVGEIGLDHMKSKIPSKQAQEAIFRAQVRIALEHNRVMSIHCVKAFGKVVNILKQEMQLKKVPFLMHSYEGPLEMTQELLKHFSDQVVFSLSMVSVSKEKLRNSILSIPLENILIETDSPSQVVTSLLSEDSLKYYNSNPQNHPKFLHHVLSALAQLKGIDQLELETILYNNFLRVFNL</sequence>
<dbReference type="PIRSF" id="PIRSF005902">
    <property type="entry name" value="DNase_TatD"/>
    <property type="match status" value="1"/>
</dbReference>
<feature type="binding site" evidence="2">
    <location>
        <position position="205"/>
    </location>
    <ligand>
        <name>a divalent metal cation</name>
        <dbReference type="ChEBI" id="CHEBI:60240"/>
        <label>1</label>
    </ligand>
</feature>
<dbReference type="InterPro" id="IPR032466">
    <property type="entry name" value="Metal_Hydrolase"/>
</dbReference>